<feature type="region of interest" description="Disordered" evidence="2">
    <location>
        <begin position="894"/>
        <end position="921"/>
    </location>
</feature>
<dbReference type="Gene3D" id="1.10.287.1490">
    <property type="match status" value="1"/>
</dbReference>
<feature type="compositionally biased region" description="Low complexity" evidence="2">
    <location>
        <begin position="1255"/>
        <end position="1278"/>
    </location>
</feature>
<feature type="region of interest" description="Disordered" evidence="2">
    <location>
        <begin position="959"/>
        <end position="983"/>
    </location>
</feature>
<feature type="compositionally biased region" description="Acidic residues" evidence="2">
    <location>
        <begin position="1370"/>
        <end position="1381"/>
    </location>
</feature>
<feature type="compositionally biased region" description="Low complexity" evidence="2">
    <location>
        <begin position="182"/>
        <end position="199"/>
    </location>
</feature>
<feature type="coiled-coil region" evidence="1">
    <location>
        <begin position="413"/>
        <end position="474"/>
    </location>
</feature>
<feature type="compositionally biased region" description="Basic and acidic residues" evidence="2">
    <location>
        <begin position="962"/>
        <end position="971"/>
    </location>
</feature>
<feature type="region of interest" description="Disordered" evidence="2">
    <location>
        <begin position="1255"/>
        <end position="1381"/>
    </location>
</feature>
<feature type="region of interest" description="Disordered" evidence="2">
    <location>
        <begin position="322"/>
        <end position="380"/>
    </location>
</feature>
<feature type="compositionally biased region" description="Low complexity" evidence="2">
    <location>
        <begin position="674"/>
        <end position="686"/>
    </location>
</feature>
<feature type="region of interest" description="Disordered" evidence="2">
    <location>
        <begin position="1"/>
        <end position="223"/>
    </location>
</feature>
<keyword evidence="1" id="KW-0175">Coiled coil</keyword>
<organism evidence="3 4">
    <name type="scientific">Novymonas esmeraldas</name>
    <dbReference type="NCBI Taxonomy" id="1808958"/>
    <lineage>
        <taxon>Eukaryota</taxon>
        <taxon>Discoba</taxon>
        <taxon>Euglenozoa</taxon>
        <taxon>Kinetoplastea</taxon>
        <taxon>Metakinetoplastina</taxon>
        <taxon>Trypanosomatida</taxon>
        <taxon>Trypanosomatidae</taxon>
        <taxon>Novymonas</taxon>
    </lineage>
</organism>
<gene>
    <name evidence="3" type="ORF">NESM_000543500</name>
</gene>
<feature type="compositionally biased region" description="Low complexity" evidence="2">
    <location>
        <begin position="1946"/>
        <end position="1964"/>
    </location>
</feature>
<feature type="compositionally biased region" description="Gly residues" evidence="2">
    <location>
        <begin position="171"/>
        <end position="181"/>
    </location>
</feature>
<accession>A0AAW0EPJ6</accession>
<feature type="region of interest" description="Disordered" evidence="2">
    <location>
        <begin position="1925"/>
        <end position="1964"/>
    </location>
</feature>
<feature type="compositionally biased region" description="Low complexity" evidence="2">
    <location>
        <begin position="99"/>
        <end position="134"/>
    </location>
</feature>
<feature type="coiled-coil region" evidence="1">
    <location>
        <begin position="1390"/>
        <end position="1452"/>
    </location>
</feature>
<dbReference type="EMBL" id="JAECZO010000068">
    <property type="protein sequence ID" value="KAK7196090.1"/>
    <property type="molecule type" value="Genomic_DNA"/>
</dbReference>
<feature type="region of interest" description="Disordered" evidence="2">
    <location>
        <begin position="621"/>
        <end position="695"/>
    </location>
</feature>
<feature type="compositionally biased region" description="Polar residues" evidence="2">
    <location>
        <begin position="1282"/>
        <end position="1294"/>
    </location>
</feature>
<sequence>MSDHPSSRSSASPSSSSPLRDDDDEDVQSRTLLPVRPLTDAELAELPPVPTSSPSSHAPSLPPPPPSSSSSSASPSQQAAADISDSASGGSGGEEEEATTAAAAVAAESRGDSASGVRDGSGSPCSPCSASGGPVDAPLLVPEWLPAPPSSSASADEDEEDDVETVWQEDNGGGAAPGSRGGSSDAPTVADTAATATAVSNEEGERSPDDASEAARAASITSEAIDESAWAAEERASAALRQFSTALQSKLVEQLIDDAAVAVGRTLQETVQQHEARVRALLASNRLLDRQLASQEEHMRSLRQDLEDSVRRDLQRVLQVDLRQLHRSSSGSDEGGVSTTPSTSSSSSPPPPPRAGAEEDEEDSGGNGSESSATRGRGRSGAVTVEELAAVYVNERNTYQLLCRDRVEWQELTADLRDRLLAATQETAQLRQEVERLLTTTVDVEEHRIVVQAKEEAEHQCALLQLQLAKQAEEAELVSALLQRLGQTKAPPLHAAAADGDEESHAVTAGTATATAAAADAEPHRRGAQWDLALRELEDQATIAANSRQLREQLASAEAQLHTLQEDNAASVAHAAEVEKENGVLRADLQSMTYRNGVLSQQVASLLVKVERTGRAYRQLQATPAALPPPSAEEEEQEHRPGQHDRRFGASAVQQRSSSSSSSLSFVAHRDASTRPSRTAAAGRASRTAEADRGVSMMSALPSNAARRSAWLDAMWPSTSKTPSSTEVEEGLQQRLRTYATSQVAAALPPHARREVSLRQLGSASLKVQRALSPRVPASAQLSGYALGRPPSYSSVDVASGTVTRRVGAAEVTVRASHDADAPVDRLAATPSAERVQSVDGVGLDSELLRLLDTLDKDESLDRFSVHSVAELVMRNQELVQQLYEATQRAAAAAAEEQQQQSTSPTPSQQSAAAAAPASMADERGLHARLSTTAGDADRTGLPPTLTTDPAELLLLAQTGETDSRKRERAPAIESAPTSAGASGAVEAAMLPAATTSVAVAPAASADTWLTDDASAAVASVVDALVRRRDVRLTAADTAVSQALLKALAAQRGADSTVQRARRASKYAGDDVEEEADASTSSRAMSACLRSLLQLCVRQSAALAEVALTAAEEHHDMQTAVKATWTEAQQALLAALQTSQAALDGDGDSAAAAAAAAATASEMPRRRRCVEHVAGSGEQRRAGEDRRHEFHAEEQVALLQQLRLLLHTAAKKDETLLHVYQAAQARQDARQHQQSERMTRLLLRLERKRRLIAALQQRQQHQHNGSNAATAVSADAVARGSSYPTQLEGESSQGPAAITGFRLSPQPGSPVRRTPPLQPMALPTATLADTSGEDADVRASSVDSGSRHPRHSHQHHHHHHPRPQLRGGEDGDSDSDSDSDDDAALTLDIFRELQQQLALSQANHRSAQEELDAEKAKHTTLLERMWVLEAARDDATAAVARLNQRVSEMLSREAHQAVLADLQAATTSLAARDAELRDAQVTHHELREQVAELTRQAEAERRETQLQHGKQEDAARRQEQRLQTEEGRYHMLNEQLKDVKQYATGLENSVALARRDLFDQQQLVRGRDATIAELTDRLLTRDDVQDLLCRLYPDDSVVQANALLVRRLAAATATLQAELAEARQSLAHTQEALQQREQTVREAVQDRQDAEVRLQDAVARLTALQDMDVDMDGDAPQTQQPADAGSRAAALVQVEEASVSALRQRVRYLGTCVAAQAQDIAVLRAAETSWKAREVDLRRQVEVMSADPVSLCARRYGLSTCISFEAQLAEMQTRLDDLHRTVAALQAEKAAVETTIAECEKVVAAARGEAASAQATVERLTTQLTAATAQCAAQTSAVARLEGEREERASRWTELQRRHEAALRDLVETKRDLRSVQDGLTTTTAQKDQLWRDNNLLISKVGELQQALLQSDAEKLAAREALAQGLSASASSAARRRRGGGDRYRGQSSLTQDLSLSSLSPHTA</sequence>
<feature type="compositionally biased region" description="Low complexity" evidence="2">
    <location>
        <begin position="68"/>
        <end position="88"/>
    </location>
</feature>
<reference evidence="3 4" key="1">
    <citation type="journal article" date="2021" name="MBio">
        <title>A New Model Trypanosomatid, Novymonas esmeraldas: Genomic Perception of Its 'Candidatus Pandoraea novymonadis' Endosymbiont.</title>
        <authorList>
            <person name="Zakharova A."/>
            <person name="Saura A."/>
            <person name="Butenko A."/>
            <person name="Podesvova L."/>
            <person name="Warmusova S."/>
            <person name="Kostygov A.Y."/>
            <person name="Nenarokova A."/>
            <person name="Lukes J."/>
            <person name="Opperdoes F.R."/>
            <person name="Yurchenko V."/>
        </authorList>
    </citation>
    <scope>NUCLEOTIDE SEQUENCE [LARGE SCALE GENOMIC DNA]</scope>
    <source>
        <strain evidence="3 4">E262AT.01</strain>
    </source>
</reference>
<feature type="compositionally biased region" description="Low complexity" evidence="2">
    <location>
        <begin position="7"/>
        <end position="18"/>
    </location>
</feature>
<feature type="compositionally biased region" description="Low complexity" evidence="2">
    <location>
        <begin position="338"/>
        <end position="347"/>
    </location>
</feature>
<evidence type="ECO:0000313" key="3">
    <source>
        <dbReference type="EMBL" id="KAK7196090.1"/>
    </source>
</evidence>
<name>A0AAW0EPJ6_9TRYP</name>
<evidence type="ECO:0000313" key="4">
    <source>
        <dbReference type="Proteomes" id="UP001430356"/>
    </source>
</evidence>
<protein>
    <submittedName>
        <fullName evidence="3">Uncharacterized protein</fullName>
    </submittedName>
</protein>
<feature type="compositionally biased region" description="Basic residues" evidence="2">
    <location>
        <begin position="1347"/>
        <end position="1363"/>
    </location>
</feature>
<feature type="region of interest" description="Disordered" evidence="2">
    <location>
        <begin position="1494"/>
        <end position="1522"/>
    </location>
</feature>
<feature type="coiled-coil region" evidence="1">
    <location>
        <begin position="1768"/>
        <end position="1830"/>
    </location>
</feature>
<dbReference type="SUPFAM" id="SSF90257">
    <property type="entry name" value="Myosin rod fragments"/>
    <property type="match status" value="1"/>
</dbReference>
<evidence type="ECO:0000256" key="1">
    <source>
        <dbReference type="SAM" id="Coils"/>
    </source>
</evidence>
<feature type="coiled-coil region" evidence="1">
    <location>
        <begin position="1605"/>
        <end position="1667"/>
    </location>
</feature>
<feature type="compositionally biased region" description="Acidic residues" evidence="2">
    <location>
        <begin position="155"/>
        <end position="164"/>
    </location>
</feature>
<feature type="compositionally biased region" description="Basic and acidic residues" evidence="2">
    <location>
        <begin position="637"/>
        <end position="648"/>
    </location>
</feature>
<feature type="coiled-coil region" evidence="1">
    <location>
        <begin position="285"/>
        <end position="312"/>
    </location>
</feature>
<comment type="caution">
    <text evidence="3">The sequence shown here is derived from an EMBL/GenBank/DDBJ whole genome shotgun (WGS) entry which is preliminary data.</text>
</comment>
<dbReference type="PANTHER" id="PTHR24216">
    <property type="entry name" value="PAXILLIN-RELATED"/>
    <property type="match status" value="1"/>
</dbReference>
<dbReference type="PANTHER" id="PTHR24216:SF65">
    <property type="entry name" value="PAXILLIN-LIKE PROTEIN 1"/>
    <property type="match status" value="1"/>
</dbReference>
<keyword evidence="4" id="KW-1185">Reference proteome</keyword>
<proteinExistence type="predicted"/>
<dbReference type="Proteomes" id="UP001430356">
    <property type="component" value="Unassembled WGS sequence"/>
</dbReference>
<feature type="compositionally biased region" description="Low complexity" evidence="2">
    <location>
        <begin position="894"/>
        <end position="919"/>
    </location>
</feature>
<evidence type="ECO:0000256" key="2">
    <source>
        <dbReference type="SAM" id="MobiDB-lite"/>
    </source>
</evidence>